<dbReference type="InterPro" id="IPR024515">
    <property type="entry name" value="DUF3397"/>
</dbReference>
<protein>
    <submittedName>
        <fullName evidence="2">Uncharacterized protein DUF3397</fullName>
    </submittedName>
</protein>
<dbReference type="AlphaFoldDB" id="A0A285U0T5"/>
<accession>A0A285U0T5</accession>
<feature type="transmembrane region" description="Helical" evidence="1">
    <location>
        <begin position="37"/>
        <end position="56"/>
    </location>
</feature>
<keyword evidence="3" id="KW-1185">Reference proteome</keyword>
<dbReference type="Pfam" id="PF11877">
    <property type="entry name" value="DUF3397"/>
    <property type="match status" value="1"/>
</dbReference>
<dbReference type="Proteomes" id="UP000219252">
    <property type="component" value="Unassembled WGS sequence"/>
</dbReference>
<evidence type="ECO:0000313" key="3">
    <source>
        <dbReference type="Proteomes" id="UP000219252"/>
    </source>
</evidence>
<organism evidence="2 3">
    <name type="scientific">Ureibacillus acetophenoni</name>
    <dbReference type="NCBI Taxonomy" id="614649"/>
    <lineage>
        <taxon>Bacteria</taxon>
        <taxon>Bacillati</taxon>
        <taxon>Bacillota</taxon>
        <taxon>Bacilli</taxon>
        <taxon>Bacillales</taxon>
        <taxon>Caryophanaceae</taxon>
        <taxon>Ureibacillus</taxon>
    </lineage>
</organism>
<evidence type="ECO:0000256" key="1">
    <source>
        <dbReference type="SAM" id="Phobius"/>
    </source>
</evidence>
<dbReference type="OrthoDB" id="2353183at2"/>
<dbReference type="EMBL" id="OBQC01000001">
    <property type="protein sequence ID" value="SOC35327.1"/>
    <property type="molecule type" value="Genomic_DNA"/>
</dbReference>
<name>A0A285U0T5_9BACL</name>
<feature type="transmembrane region" description="Helical" evidence="1">
    <location>
        <begin position="102"/>
        <end position="129"/>
    </location>
</feature>
<feature type="transmembrane region" description="Helical" evidence="1">
    <location>
        <begin position="6"/>
        <end position="25"/>
    </location>
</feature>
<evidence type="ECO:0000313" key="2">
    <source>
        <dbReference type="EMBL" id="SOC35327.1"/>
    </source>
</evidence>
<sequence length="130" mass="15150">MSVILYLISFIILFPILLLIGIYTICRKRKVSEVKSFGFAADATTIVLFFSIPLFISSLWNVNISAYIICFAIMIAIIFTYIDWKTQKEIEILPLMKKVWRFLFIVLMTTYILIWIVGMTQQVVTFVFLS</sequence>
<keyword evidence="1" id="KW-0472">Membrane</keyword>
<feature type="transmembrane region" description="Helical" evidence="1">
    <location>
        <begin position="62"/>
        <end position="82"/>
    </location>
</feature>
<proteinExistence type="predicted"/>
<reference evidence="3" key="1">
    <citation type="submission" date="2017-08" db="EMBL/GenBank/DDBJ databases">
        <authorList>
            <person name="Varghese N."/>
            <person name="Submissions S."/>
        </authorList>
    </citation>
    <scope>NUCLEOTIDE SEQUENCE [LARGE SCALE GENOMIC DNA]</scope>
    <source>
        <strain evidence="3">JC23</strain>
    </source>
</reference>
<dbReference type="RefSeq" id="WP_097147916.1">
    <property type="nucleotide sequence ID" value="NZ_OBQC01000001.1"/>
</dbReference>
<gene>
    <name evidence="2" type="ORF">SAMN05877842_101370</name>
</gene>
<keyword evidence="1" id="KW-1133">Transmembrane helix</keyword>
<keyword evidence="1" id="KW-0812">Transmembrane</keyword>